<comment type="caution">
    <text evidence="1">The sequence shown here is derived from an EMBL/GenBank/DDBJ whole genome shotgun (WGS) entry which is preliminary data.</text>
</comment>
<dbReference type="AlphaFoldDB" id="W6TGM5"/>
<dbReference type="Proteomes" id="UP000019112">
    <property type="component" value="Unassembled WGS sequence"/>
</dbReference>
<keyword evidence="2" id="KW-1185">Reference proteome</keyword>
<evidence type="ECO:0000313" key="2">
    <source>
        <dbReference type="Proteomes" id="UP000019112"/>
    </source>
</evidence>
<reference evidence="1 2" key="1">
    <citation type="journal article" date="2014" name="FEMS Microbiol. Lett.">
        <title>Draft genome sequences of three Holospora species (Holospora obtusa, Holospora undulata, and Holospora elegans), endonuclear symbiotic bacteria of the ciliate Paramecium caudatum.</title>
        <authorList>
            <person name="Dohra H."/>
            <person name="Tanaka K."/>
            <person name="Suzuki T."/>
            <person name="Fujishima M."/>
            <person name="Suzuki H."/>
        </authorList>
    </citation>
    <scope>NUCLEOTIDE SEQUENCE [LARGE SCALE GENOMIC DNA]</scope>
    <source>
        <strain evidence="1 2">F1</strain>
    </source>
</reference>
<accession>W6TGM5</accession>
<sequence length="45" mass="5427">MDHFVKTDAVFADERMRLKLKEKRREAVISSKKNCWYDTYLFSVA</sequence>
<evidence type="ECO:0000313" key="1">
    <source>
        <dbReference type="EMBL" id="ETZ07065.1"/>
    </source>
</evidence>
<dbReference type="EMBL" id="AWTR02000066">
    <property type="protein sequence ID" value="ETZ07065.1"/>
    <property type="molecule type" value="Genomic_DNA"/>
</dbReference>
<organism evidence="1 2">
    <name type="scientific">Holospora obtusa F1</name>
    <dbReference type="NCBI Taxonomy" id="1399147"/>
    <lineage>
        <taxon>Bacteria</taxon>
        <taxon>Pseudomonadati</taxon>
        <taxon>Pseudomonadota</taxon>
        <taxon>Alphaproteobacteria</taxon>
        <taxon>Holosporales</taxon>
        <taxon>Holosporaceae</taxon>
        <taxon>Holospora</taxon>
    </lineage>
</organism>
<gene>
    <name evidence="1" type="ORF">P618_200747</name>
</gene>
<name>W6TGM5_HOLOB</name>
<protein>
    <submittedName>
        <fullName evidence="1">Uncharacterized protein</fullName>
    </submittedName>
</protein>
<proteinExistence type="predicted"/>